<proteinExistence type="predicted"/>
<dbReference type="InParanoid" id="A0A3N4M8F8"/>
<dbReference type="AlphaFoldDB" id="A0A3N4M8F8"/>
<reference evidence="1 2" key="1">
    <citation type="journal article" date="2018" name="Nat. Ecol. Evol.">
        <title>Pezizomycetes genomes reveal the molecular basis of ectomycorrhizal truffle lifestyle.</title>
        <authorList>
            <person name="Murat C."/>
            <person name="Payen T."/>
            <person name="Noel B."/>
            <person name="Kuo A."/>
            <person name="Morin E."/>
            <person name="Chen J."/>
            <person name="Kohler A."/>
            <person name="Krizsan K."/>
            <person name="Balestrini R."/>
            <person name="Da Silva C."/>
            <person name="Montanini B."/>
            <person name="Hainaut M."/>
            <person name="Levati E."/>
            <person name="Barry K.W."/>
            <person name="Belfiori B."/>
            <person name="Cichocki N."/>
            <person name="Clum A."/>
            <person name="Dockter R.B."/>
            <person name="Fauchery L."/>
            <person name="Guy J."/>
            <person name="Iotti M."/>
            <person name="Le Tacon F."/>
            <person name="Lindquist E.A."/>
            <person name="Lipzen A."/>
            <person name="Malagnac F."/>
            <person name="Mello A."/>
            <person name="Molinier V."/>
            <person name="Miyauchi S."/>
            <person name="Poulain J."/>
            <person name="Riccioni C."/>
            <person name="Rubini A."/>
            <person name="Sitrit Y."/>
            <person name="Splivallo R."/>
            <person name="Traeger S."/>
            <person name="Wang M."/>
            <person name="Zifcakova L."/>
            <person name="Wipf D."/>
            <person name="Zambonelli A."/>
            <person name="Paolocci F."/>
            <person name="Nowrousian M."/>
            <person name="Ottonello S."/>
            <person name="Baldrian P."/>
            <person name="Spatafora J.W."/>
            <person name="Henrissat B."/>
            <person name="Nagy L.G."/>
            <person name="Aury J.M."/>
            <person name="Wincker P."/>
            <person name="Grigoriev I.V."/>
            <person name="Bonfante P."/>
            <person name="Martin F.M."/>
        </authorList>
    </citation>
    <scope>NUCLEOTIDE SEQUENCE [LARGE SCALE GENOMIC DNA]</scope>
    <source>
        <strain evidence="1 2">ATCC MYA-4762</strain>
    </source>
</reference>
<protein>
    <submittedName>
        <fullName evidence="1">Uncharacterized protein</fullName>
    </submittedName>
</protein>
<evidence type="ECO:0000313" key="1">
    <source>
        <dbReference type="EMBL" id="RPB26185.1"/>
    </source>
</evidence>
<sequence>MEVPVLKCSLQLRSGDTIPSNIPEQPSIQRSFCMITKSSLGIITTCDIPAIH</sequence>
<gene>
    <name evidence="1" type="ORF">L211DRAFT_700578</name>
</gene>
<dbReference type="EMBL" id="ML121535">
    <property type="protein sequence ID" value="RPB26185.1"/>
    <property type="molecule type" value="Genomic_DNA"/>
</dbReference>
<accession>A0A3N4M8F8</accession>
<organism evidence="1 2">
    <name type="scientific">Terfezia boudieri ATCC MYA-4762</name>
    <dbReference type="NCBI Taxonomy" id="1051890"/>
    <lineage>
        <taxon>Eukaryota</taxon>
        <taxon>Fungi</taxon>
        <taxon>Dikarya</taxon>
        <taxon>Ascomycota</taxon>
        <taxon>Pezizomycotina</taxon>
        <taxon>Pezizomycetes</taxon>
        <taxon>Pezizales</taxon>
        <taxon>Pezizaceae</taxon>
        <taxon>Terfezia</taxon>
    </lineage>
</organism>
<dbReference type="Proteomes" id="UP000267821">
    <property type="component" value="Unassembled WGS sequence"/>
</dbReference>
<keyword evidence="2" id="KW-1185">Reference proteome</keyword>
<name>A0A3N4M8F8_9PEZI</name>
<evidence type="ECO:0000313" key="2">
    <source>
        <dbReference type="Proteomes" id="UP000267821"/>
    </source>
</evidence>